<accession>A0A486DJA9</accession>
<dbReference type="AlphaFoldDB" id="A0A486DJA9"/>
<proteinExistence type="predicted"/>
<organism evidence="1">
    <name type="scientific">Klebsiella pneumoniae</name>
    <dbReference type="NCBI Taxonomy" id="573"/>
    <lineage>
        <taxon>Bacteria</taxon>
        <taxon>Pseudomonadati</taxon>
        <taxon>Pseudomonadota</taxon>
        <taxon>Gammaproteobacteria</taxon>
        <taxon>Enterobacterales</taxon>
        <taxon>Enterobacteriaceae</taxon>
        <taxon>Klebsiella/Raoultella group</taxon>
        <taxon>Klebsiella</taxon>
        <taxon>Klebsiella pneumoniae complex</taxon>
    </lineage>
</organism>
<gene>
    <name evidence="1" type="ORF">SAMEA4873656_01532</name>
</gene>
<protein>
    <submittedName>
        <fullName evidence="1">Uncharacterized protein</fullName>
    </submittedName>
</protein>
<name>A0A486DJA9_KLEPN</name>
<reference evidence="1" key="1">
    <citation type="submission" date="2019-03" db="EMBL/GenBank/DDBJ databases">
        <authorList>
            <consortium name="Pathogen Informatics"/>
        </authorList>
    </citation>
    <scope>NUCLEOTIDE SEQUENCE</scope>
    <source>
        <strain evidence="1">5012STDY7626466</strain>
    </source>
</reference>
<sequence>MSGWGQSKEEHWSATQFDKYGFRRSDLKAIADKLGVNLDIPIEDIVTSGENRKPETFSEEDISVLRSEISLLKEKIKKLNSERPTLLGKYRKDDPLLLAIQIRNTEWNMYDPDNDRATRGNQVAIIQDLEGKGFSNAQAKAIEMVACPIKRG</sequence>
<dbReference type="RefSeq" id="WP_049014656.1">
    <property type="nucleotide sequence ID" value="NZ_CAAGVZ010000007.1"/>
</dbReference>
<dbReference type="EMBL" id="CAAHCZ010000001">
    <property type="protein sequence ID" value="VGL97140.1"/>
    <property type="molecule type" value="Genomic_DNA"/>
</dbReference>
<evidence type="ECO:0000313" key="1">
    <source>
        <dbReference type="EMBL" id="VGL97140.1"/>
    </source>
</evidence>